<evidence type="ECO:0000256" key="1">
    <source>
        <dbReference type="SAM" id="Phobius"/>
    </source>
</evidence>
<feature type="transmembrane region" description="Helical" evidence="1">
    <location>
        <begin position="42"/>
        <end position="61"/>
    </location>
</feature>
<accession>F2X0Y6</accession>
<keyword evidence="1" id="KW-0472">Membrane</keyword>
<keyword evidence="2" id="KW-0687">Ribonucleoprotein</keyword>
<keyword evidence="2" id="KW-0689">Ribosomal protein</keyword>
<reference evidence="2" key="1">
    <citation type="submission" date="2010-09" db="EMBL/GenBank/DDBJ databases">
        <title>The organization of cytoplasmic ribosomal protein genes in microsporidian Nosema bombycis genome.</title>
        <authorList>
            <person name="Liu H."/>
            <person name="Pan G."/>
            <person name="Li T."/>
            <person name="Huang W."/>
            <person name="Zhou Z."/>
        </authorList>
    </citation>
    <scope>NUCLEOTIDE SEQUENCE</scope>
    <source>
        <strain evidence="2">CQ1</strain>
    </source>
</reference>
<protein>
    <submittedName>
        <fullName evidence="2">40S ribosomal protein S19</fullName>
    </submittedName>
</protein>
<dbReference type="EMBL" id="HQ291364">
    <property type="protein sequence ID" value="ADZ95617.1"/>
    <property type="molecule type" value="mRNA"/>
</dbReference>
<keyword evidence="1" id="KW-0812">Transmembrane</keyword>
<evidence type="ECO:0000313" key="2">
    <source>
        <dbReference type="EMBL" id="ADZ95617.1"/>
    </source>
</evidence>
<dbReference type="AlphaFoldDB" id="F2X0Y6"/>
<sequence length="100" mass="11902">MLDLVVLPFFLYSFLVSALDILNYRRLILLSLCCLISRFKKLLLIFIFILVIGVILNELFFPVKFFMTSKRIGEIEIFIGFYKEIEKKIMEIMKNEKNII</sequence>
<dbReference type="GO" id="GO:0005840">
    <property type="term" value="C:ribosome"/>
    <property type="evidence" value="ECO:0007669"/>
    <property type="project" value="UniProtKB-KW"/>
</dbReference>
<keyword evidence="1" id="KW-1133">Transmembrane helix</keyword>
<organism evidence="2">
    <name type="scientific">Nosema bombycis</name>
    <name type="common">Microsporidian parasite</name>
    <name type="synonym">Pebrine of silkworm</name>
    <dbReference type="NCBI Taxonomy" id="27978"/>
    <lineage>
        <taxon>Eukaryota</taxon>
        <taxon>Fungi</taxon>
        <taxon>Fungi incertae sedis</taxon>
        <taxon>Microsporidia</taxon>
        <taxon>Nosematidae</taxon>
        <taxon>Nosema</taxon>
    </lineage>
</organism>
<proteinExistence type="evidence at transcript level"/>
<name>F2X0Y6_NOSBO</name>
<dbReference type="VEuPathDB" id="MicrosporidiaDB:NBO_419g0009"/>